<dbReference type="SMART" id="SM00861">
    <property type="entry name" value="Transket_pyr"/>
    <property type="match status" value="1"/>
</dbReference>
<reference evidence="17 18" key="1">
    <citation type="submission" date="2019-09" db="EMBL/GenBank/DDBJ databases">
        <title>Salinarimonas rosea gen. nov., sp. nov., a new member of the a-2 subgroup of the Proteobacteria.</title>
        <authorList>
            <person name="Liu J."/>
        </authorList>
    </citation>
    <scope>NUCLEOTIDE SEQUENCE [LARGE SCALE GENOMIC DNA]</scope>
    <source>
        <strain evidence="17 18">BN140002</strain>
    </source>
</reference>
<keyword evidence="8" id="KW-0479">Metal-binding</keyword>
<dbReference type="PANTHER" id="PTHR43322">
    <property type="entry name" value="1-D-DEOXYXYLULOSE 5-PHOSPHATE SYNTHASE-RELATED"/>
    <property type="match status" value="1"/>
</dbReference>
<comment type="function">
    <text evidence="13">Catalyzes the acyloin condensation reaction between C atoms 2 and 3 of pyruvate and glyceraldehyde 3-phosphate to yield 1-deoxy-D-xylulose-5-phosphate (DXP).</text>
</comment>
<comment type="caution">
    <text evidence="17">The sequence shown here is derived from an EMBL/GenBank/DDBJ whole genome shotgun (WGS) entry which is preliminary data.</text>
</comment>
<dbReference type="OrthoDB" id="9803371at2"/>
<dbReference type="PROSITE" id="PS00801">
    <property type="entry name" value="TRANSKETOLASE_1"/>
    <property type="match status" value="1"/>
</dbReference>
<comment type="cofactor">
    <cofactor evidence="2">
        <name>thiamine diphosphate</name>
        <dbReference type="ChEBI" id="CHEBI:58937"/>
    </cofactor>
</comment>
<dbReference type="EMBL" id="VUOA01000058">
    <property type="protein sequence ID" value="KAA2233120.1"/>
    <property type="molecule type" value="Genomic_DNA"/>
</dbReference>
<accession>A0A5B2V3B7</accession>
<dbReference type="UniPathway" id="UPA00064">
    <property type="reaction ID" value="UER00091"/>
</dbReference>
<dbReference type="FunFam" id="3.40.50.970:FF:000005">
    <property type="entry name" value="1-deoxy-D-xylulose-5-phosphate synthase"/>
    <property type="match status" value="1"/>
</dbReference>
<dbReference type="GO" id="GO:0046872">
    <property type="term" value="F:metal ion binding"/>
    <property type="evidence" value="ECO:0007669"/>
    <property type="project" value="UniProtKB-KW"/>
</dbReference>
<dbReference type="CDD" id="cd02007">
    <property type="entry name" value="TPP_DXS"/>
    <property type="match status" value="1"/>
</dbReference>
<organism evidence="17 18">
    <name type="scientific">Salinarimonas soli</name>
    <dbReference type="NCBI Taxonomy" id="1638099"/>
    <lineage>
        <taxon>Bacteria</taxon>
        <taxon>Pseudomonadati</taxon>
        <taxon>Pseudomonadota</taxon>
        <taxon>Alphaproteobacteria</taxon>
        <taxon>Hyphomicrobiales</taxon>
        <taxon>Salinarimonadaceae</taxon>
        <taxon>Salinarimonas</taxon>
    </lineage>
</organism>
<reference evidence="17 18" key="2">
    <citation type="submission" date="2019-09" db="EMBL/GenBank/DDBJ databases">
        <authorList>
            <person name="Jin C."/>
        </authorList>
    </citation>
    <scope>NUCLEOTIDE SEQUENCE [LARGE SCALE GENOMIC DNA]</scope>
    <source>
        <strain evidence="17 18">BN140002</strain>
    </source>
</reference>
<sequence length="615" mass="65217">MDVPGDLRRLPEGDLRQVADELRAELIDVVSRTGGHLGAGLGVVELTLALHYVFDTPKDRLIWDVGHQAYPHKILTGRRARMRSLRQGGGLSGFTKRAESPYDPFGAAHSSTSISAGLGMAVARDLSGGDNSVVAVIGDGAMSAGMAYEAMNNAGALQSRLVVILNDNDMSIAPPVGAMSAYLARLVSGGTYRTLRETAKHVARRLPSFLYEKAARAEEYARGLLTGGTLFEELGFYYVGPIDGHNLDHLLPVLKNVRDARTGPILVHVVTQKGKGYPPAEASADKYHGVGTFDVITGTLAKPKANAPAYTRVFADALIREAADDPKIVAVTAAMPSGTGLDAFGALYPDRTFDVGIAEQHAVTFAAGLACEGYKPFCAIYSTFLQRAYDQVVHDVALQGLPVRFALDRAGLVGADGPTHAGAFDVAYLGCLPNMVVMAAADEAELVHMVATAAAYDAGPIAFRYPRGEGVGVEMPARGEVLAIGRGRVLREGTRVALLSLGTRLSEALKAAEELEARGLSTSVADARFAKPLDEALVLRLAREHEVLLTIEEGSIGGFGSQVLHCLAEHGVLGRGVKVRSLVLPDAYQDHDKPERMYAQAGLDAAGIVAKVFET</sequence>
<comment type="similarity">
    <text evidence="4">Belongs to the transketolase family. DXPS subfamily.</text>
</comment>
<evidence type="ECO:0000256" key="11">
    <source>
        <dbReference type="ARBA" id="ARBA00023052"/>
    </source>
</evidence>
<dbReference type="CDD" id="cd07033">
    <property type="entry name" value="TPP_PYR_DXS_TK_like"/>
    <property type="match status" value="1"/>
</dbReference>
<evidence type="ECO:0000256" key="2">
    <source>
        <dbReference type="ARBA" id="ARBA00001964"/>
    </source>
</evidence>
<protein>
    <recommendedName>
        <fullName evidence="14">1-deoxy-D-xylulose-5-phosphate synthase</fullName>
        <ecNumber evidence="6">2.2.1.7</ecNumber>
    </recommendedName>
    <alternativeName>
        <fullName evidence="15">1-deoxyxylulose-5-phosphate synthase</fullName>
    </alternativeName>
</protein>
<dbReference type="InterPro" id="IPR033248">
    <property type="entry name" value="Transketolase_C"/>
</dbReference>
<dbReference type="GO" id="GO:0016114">
    <property type="term" value="P:terpenoid biosynthetic process"/>
    <property type="evidence" value="ECO:0007669"/>
    <property type="project" value="InterPro"/>
</dbReference>
<evidence type="ECO:0000256" key="13">
    <source>
        <dbReference type="ARBA" id="ARBA00055605"/>
    </source>
</evidence>
<evidence type="ECO:0000256" key="3">
    <source>
        <dbReference type="ARBA" id="ARBA00004980"/>
    </source>
</evidence>
<evidence type="ECO:0000256" key="8">
    <source>
        <dbReference type="ARBA" id="ARBA00022723"/>
    </source>
</evidence>
<evidence type="ECO:0000256" key="1">
    <source>
        <dbReference type="ARBA" id="ARBA00001946"/>
    </source>
</evidence>
<keyword evidence="11" id="KW-0786">Thiamine pyrophosphate</keyword>
<dbReference type="HAMAP" id="MF_00315">
    <property type="entry name" value="DXP_synth"/>
    <property type="match status" value="1"/>
</dbReference>
<dbReference type="Pfam" id="PF02779">
    <property type="entry name" value="Transket_pyr"/>
    <property type="match status" value="1"/>
</dbReference>
<dbReference type="SUPFAM" id="SSF52518">
    <property type="entry name" value="Thiamin diphosphate-binding fold (THDP-binding)"/>
    <property type="match status" value="2"/>
</dbReference>
<dbReference type="PANTHER" id="PTHR43322:SF5">
    <property type="entry name" value="1-DEOXY-D-XYLULOSE-5-PHOSPHATE SYNTHASE, CHLOROPLASTIC"/>
    <property type="match status" value="1"/>
</dbReference>
<keyword evidence="10" id="KW-0784">Thiamine biosynthesis</keyword>
<dbReference type="AlphaFoldDB" id="A0A5B2V3B7"/>
<comment type="cofactor">
    <cofactor evidence="1">
        <name>Mg(2+)</name>
        <dbReference type="ChEBI" id="CHEBI:18420"/>
    </cofactor>
</comment>
<evidence type="ECO:0000256" key="7">
    <source>
        <dbReference type="ARBA" id="ARBA00022679"/>
    </source>
</evidence>
<dbReference type="Gene3D" id="3.40.50.970">
    <property type="match status" value="2"/>
</dbReference>
<keyword evidence="12" id="KW-0414">Isoprene biosynthesis</keyword>
<dbReference type="FunFam" id="3.40.50.920:FF:000002">
    <property type="entry name" value="1-deoxy-D-xylulose-5-phosphate synthase"/>
    <property type="match status" value="1"/>
</dbReference>
<evidence type="ECO:0000256" key="9">
    <source>
        <dbReference type="ARBA" id="ARBA00022842"/>
    </source>
</evidence>
<dbReference type="SUPFAM" id="SSF52922">
    <property type="entry name" value="TK C-terminal domain-like"/>
    <property type="match status" value="1"/>
</dbReference>
<dbReference type="Gene3D" id="3.40.50.920">
    <property type="match status" value="1"/>
</dbReference>
<evidence type="ECO:0000313" key="18">
    <source>
        <dbReference type="Proteomes" id="UP000323142"/>
    </source>
</evidence>
<comment type="subunit">
    <text evidence="5">Homodimer.</text>
</comment>
<dbReference type="NCBIfam" id="TIGR00204">
    <property type="entry name" value="dxs"/>
    <property type="match status" value="1"/>
</dbReference>
<name>A0A5B2V3B7_9HYPH</name>
<dbReference type="Pfam" id="PF13292">
    <property type="entry name" value="DXP_synthase_N"/>
    <property type="match status" value="1"/>
</dbReference>
<evidence type="ECO:0000256" key="12">
    <source>
        <dbReference type="ARBA" id="ARBA00023229"/>
    </source>
</evidence>
<dbReference type="InterPro" id="IPR005475">
    <property type="entry name" value="Transketolase-like_Pyr-bd"/>
</dbReference>
<keyword evidence="9" id="KW-0460">Magnesium</keyword>
<evidence type="ECO:0000256" key="14">
    <source>
        <dbReference type="ARBA" id="ARBA00074338"/>
    </source>
</evidence>
<evidence type="ECO:0000259" key="16">
    <source>
        <dbReference type="SMART" id="SM00861"/>
    </source>
</evidence>
<dbReference type="InterPro" id="IPR029061">
    <property type="entry name" value="THDP-binding"/>
</dbReference>
<dbReference type="GO" id="GO:0019288">
    <property type="term" value="P:isopentenyl diphosphate biosynthetic process, methylerythritol 4-phosphate pathway"/>
    <property type="evidence" value="ECO:0007669"/>
    <property type="project" value="UniProtKB-ARBA"/>
</dbReference>
<dbReference type="InterPro" id="IPR049557">
    <property type="entry name" value="Transketolase_CS"/>
</dbReference>
<dbReference type="PROSITE" id="PS00802">
    <property type="entry name" value="TRANSKETOLASE_2"/>
    <property type="match status" value="1"/>
</dbReference>
<evidence type="ECO:0000256" key="4">
    <source>
        <dbReference type="ARBA" id="ARBA00011081"/>
    </source>
</evidence>
<feature type="non-terminal residue" evidence="17">
    <location>
        <position position="615"/>
    </location>
</feature>
<evidence type="ECO:0000256" key="10">
    <source>
        <dbReference type="ARBA" id="ARBA00022977"/>
    </source>
</evidence>
<dbReference type="InterPro" id="IPR005477">
    <property type="entry name" value="Dxylulose-5-P_synthase"/>
</dbReference>
<feature type="domain" description="Transketolase-like pyrimidine-binding" evidence="16">
    <location>
        <begin position="308"/>
        <end position="473"/>
    </location>
</feature>
<dbReference type="GO" id="GO:0009228">
    <property type="term" value="P:thiamine biosynthetic process"/>
    <property type="evidence" value="ECO:0007669"/>
    <property type="project" value="UniProtKB-KW"/>
</dbReference>
<dbReference type="NCBIfam" id="NF003933">
    <property type="entry name" value="PRK05444.2-2"/>
    <property type="match status" value="1"/>
</dbReference>
<dbReference type="InterPro" id="IPR009014">
    <property type="entry name" value="Transketo_C/PFOR_II"/>
</dbReference>
<dbReference type="Proteomes" id="UP000323142">
    <property type="component" value="Unassembled WGS sequence"/>
</dbReference>
<dbReference type="GO" id="GO:0008661">
    <property type="term" value="F:1-deoxy-D-xylulose-5-phosphate synthase activity"/>
    <property type="evidence" value="ECO:0007669"/>
    <property type="project" value="UniProtKB-EC"/>
</dbReference>
<keyword evidence="7 17" id="KW-0808">Transferase</keyword>
<dbReference type="Pfam" id="PF02780">
    <property type="entry name" value="Transketolase_C"/>
    <property type="match status" value="1"/>
</dbReference>
<evidence type="ECO:0000313" key="17">
    <source>
        <dbReference type="EMBL" id="KAA2233120.1"/>
    </source>
</evidence>
<dbReference type="InterPro" id="IPR020826">
    <property type="entry name" value="Transketolase_BS"/>
</dbReference>
<evidence type="ECO:0000256" key="15">
    <source>
        <dbReference type="ARBA" id="ARBA00082363"/>
    </source>
</evidence>
<evidence type="ECO:0000256" key="5">
    <source>
        <dbReference type="ARBA" id="ARBA00011738"/>
    </source>
</evidence>
<evidence type="ECO:0000256" key="6">
    <source>
        <dbReference type="ARBA" id="ARBA00013150"/>
    </source>
</evidence>
<proteinExistence type="inferred from homology"/>
<gene>
    <name evidence="17" type="ORF">F0L46_24910</name>
</gene>
<dbReference type="EC" id="2.2.1.7" evidence="6"/>
<keyword evidence="18" id="KW-1185">Reference proteome</keyword>
<comment type="pathway">
    <text evidence="3">Metabolic intermediate biosynthesis; 1-deoxy-D-xylulose 5-phosphate biosynthesis; 1-deoxy-D-xylulose 5-phosphate from D-glyceraldehyde 3-phosphate and pyruvate: step 1/1.</text>
</comment>